<feature type="region of interest" description="Disordered" evidence="5">
    <location>
        <begin position="325"/>
        <end position="365"/>
    </location>
</feature>
<evidence type="ECO:0000313" key="8">
    <source>
        <dbReference type="Proteomes" id="UP000606974"/>
    </source>
</evidence>
<keyword evidence="8" id="KW-1185">Reference proteome</keyword>
<evidence type="ECO:0000256" key="6">
    <source>
        <dbReference type="SAM" id="Phobius"/>
    </source>
</evidence>
<dbReference type="PANTHER" id="PTHR10924:SF6">
    <property type="entry name" value="SOLUTE CARRIER FAMILY 49 MEMBER A3"/>
    <property type="match status" value="1"/>
</dbReference>
<comment type="subcellular location">
    <subcellularLocation>
        <location evidence="1">Membrane</location>
        <topology evidence="1">Multi-pass membrane protein</topology>
    </subcellularLocation>
</comment>
<gene>
    <name evidence="7" type="ORF">GJ744_010379</name>
</gene>
<dbReference type="PANTHER" id="PTHR10924">
    <property type="entry name" value="MAJOR FACILITATOR SUPERFAMILY PROTEIN-RELATED"/>
    <property type="match status" value="1"/>
</dbReference>
<keyword evidence="3 6" id="KW-1133">Transmembrane helix</keyword>
<evidence type="ECO:0000313" key="7">
    <source>
        <dbReference type="EMBL" id="KAF7507448.1"/>
    </source>
</evidence>
<dbReference type="InterPro" id="IPR049680">
    <property type="entry name" value="FLVCR1-2_SLC49-like"/>
</dbReference>
<evidence type="ECO:0000256" key="1">
    <source>
        <dbReference type="ARBA" id="ARBA00004141"/>
    </source>
</evidence>
<dbReference type="AlphaFoldDB" id="A0A8H7E444"/>
<feature type="transmembrane region" description="Helical" evidence="6">
    <location>
        <begin position="137"/>
        <end position="154"/>
    </location>
</feature>
<keyword evidence="2 6" id="KW-0812">Transmembrane</keyword>
<feature type="transmembrane region" description="Helical" evidence="6">
    <location>
        <begin position="201"/>
        <end position="221"/>
    </location>
</feature>
<accession>A0A8H7E444</accession>
<dbReference type="OrthoDB" id="422206at2759"/>
<evidence type="ECO:0008006" key="9">
    <source>
        <dbReference type="Google" id="ProtNLM"/>
    </source>
</evidence>
<feature type="compositionally biased region" description="Basic and acidic residues" evidence="5">
    <location>
        <begin position="11"/>
        <end position="22"/>
    </location>
</feature>
<feature type="transmembrane region" description="Helical" evidence="6">
    <location>
        <begin position="160"/>
        <end position="180"/>
    </location>
</feature>
<dbReference type="InterPro" id="IPR036259">
    <property type="entry name" value="MFS_trans_sf"/>
</dbReference>
<dbReference type="Gene3D" id="1.20.1250.20">
    <property type="entry name" value="MFS general substrate transporter like domains"/>
    <property type="match status" value="1"/>
</dbReference>
<name>A0A8H7E444_9EURO</name>
<dbReference type="SUPFAM" id="SSF103473">
    <property type="entry name" value="MFS general substrate transporter"/>
    <property type="match status" value="1"/>
</dbReference>
<sequence length="409" mass="45565">MENTMNTSSHSKGEAHAHHSHEASASNSTGSDLEMMDSPREDDPALGLERNLSPRSDAAQTIYRVYKRRFFGLSQLVLLNIVVSWDWLSFSPVSKTSAEYFATSETAINWLSTSFQFSFCVASPFTIYSLNKTGPKGAIIVASCLILVGNWIRYGGTRVGNFGAVMFGQILVGLAQPFVLSAPTRYSDVWFSEKGRVSATAVASLANPFGGALAQLINPLWASRPSDIPDMILYVSIICTIACVPSFFIPSAPPRPQRLSRFLHSTQQHPRLTLRYHPHPHYIAPQPPDLPPQLPPNPPLLDLRRPLQFLLLPAKPIPLPLRLHRNASRHRRRPPHPRRPRLRRPLLPANRPLQILSPLPQNHRPNHRVQLSSIRLGAGESHPRLPLHRPQCAGRREFRLGSCGVGVFG</sequence>
<dbReference type="InterPro" id="IPR011701">
    <property type="entry name" value="MFS"/>
</dbReference>
<dbReference type="Proteomes" id="UP000606974">
    <property type="component" value="Unassembled WGS sequence"/>
</dbReference>
<keyword evidence="4 6" id="KW-0472">Membrane</keyword>
<evidence type="ECO:0000256" key="4">
    <source>
        <dbReference type="ARBA" id="ARBA00023136"/>
    </source>
</evidence>
<feature type="transmembrane region" description="Helical" evidence="6">
    <location>
        <begin position="108"/>
        <end position="130"/>
    </location>
</feature>
<feature type="transmembrane region" description="Helical" evidence="6">
    <location>
        <begin position="233"/>
        <end position="252"/>
    </location>
</feature>
<feature type="region of interest" description="Disordered" evidence="5">
    <location>
        <begin position="1"/>
        <end position="51"/>
    </location>
</feature>
<reference evidence="7" key="1">
    <citation type="submission" date="2020-02" db="EMBL/GenBank/DDBJ databases">
        <authorList>
            <person name="Palmer J.M."/>
        </authorList>
    </citation>
    <scope>NUCLEOTIDE SEQUENCE</scope>
    <source>
        <strain evidence="7">EPUS1.4</strain>
        <tissue evidence="7">Thallus</tissue>
    </source>
</reference>
<dbReference type="GO" id="GO:0022857">
    <property type="term" value="F:transmembrane transporter activity"/>
    <property type="evidence" value="ECO:0007669"/>
    <property type="project" value="InterPro"/>
</dbReference>
<protein>
    <recommendedName>
        <fullName evidence="9">Major facilitator superfamily (MFS) profile domain-containing protein</fullName>
    </recommendedName>
</protein>
<comment type="caution">
    <text evidence="7">The sequence shown here is derived from an EMBL/GenBank/DDBJ whole genome shotgun (WGS) entry which is preliminary data.</text>
</comment>
<dbReference type="GO" id="GO:0016020">
    <property type="term" value="C:membrane"/>
    <property type="evidence" value="ECO:0007669"/>
    <property type="project" value="UniProtKB-SubCell"/>
</dbReference>
<organism evidence="7 8">
    <name type="scientific">Endocarpon pusillum</name>
    <dbReference type="NCBI Taxonomy" id="364733"/>
    <lineage>
        <taxon>Eukaryota</taxon>
        <taxon>Fungi</taxon>
        <taxon>Dikarya</taxon>
        <taxon>Ascomycota</taxon>
        <taxon>Pezizomycotina</taxon>
        <taxon>Eurotiomycetes</taxon>
        <taxon>Chaetothyriomycetidae</taxon>
        <taxon>Verrucariales</taxon>
        <taxon>Verrucariaceae</taxon>
        <taxon>Endocarpon</taxon>
    </lineage>
</organism>
<evidence type="ECO:0000256" key="3">
    <source>
        <dbReference type="ARBA" id="ARBA00022989"/>
    </source>
</evidence>
<evidence type="ECO:0000256" key="5">
    <source>
        <dbReference type="SAM" id="MobiDB-lite"/>
    </source>
</evidence>
<feature type="compositionally biased region" description="Basic residues" evidence="5">
    <location>
        <begin position="325"/>
        <end position="344"/>
    </location>
</feature>
<dbReference type="EMBL" id="JAACFV010000068">
    <property type="protein sequence ID" value="KAF7507448.1"/>
    <property type="molecule type" value="Genomic_DNA"/>
</dbReference>
<feature type="transmembrane region" description="Helical" evidence="6">
    <location>
        <begin position="70"/>
        <end position="88"/>
    </location>
</feature>
<dbReference type="Pfam" id="PF07690">
    <property type="entry name" value="MFS_1"/>
    <property type="match status" value="1"/>
</dbReference>
<evidence type="ECO:0000256" key="2">
    <source>
        <dbReference type="ARBA" id="ARBA00022692"/>
    </source>
</evidence>
<proteinExistence type="predicted"/>